<dbReference type="Pfam" id="PF00535">
    <property type="entry name" value="Glycos_transf_2"/>
    <property type="match status" value="1"/>
</dbReference>
<proteinExistence type="predicted"/>
<name>A0A317FWL8_BUTFI</name>
<feature type="domain" description="Glycosyltransferase 2-like" evidence="1">
    <location>
        <begin position="11"/>
        <end position="125"/>
    </location>
</feature>
<protein>
    <submittedName>
        <fullName evidence="2">Glycosyltransferase</fullName>
    </submittedName>
</protein>
<dbReference type="AlphaFoldDB" id="A0A317FWL8"/>
<gene>
    <name evidence="2" type="ORF">CPT75_02545</name>
</gene>
<dbReference type="Proteomes" id="UP000245488">
    <property type="component" value="Chromosome"/>
</dbReference>
<dbReference type="InterPro" id="IPR029044">
    <property type="entry name" value="Nucleotide-diphossugar_trans"/>
</dbReference>
<dbReference type="PANTHER" id="PTHR43685">
    <property type="entry name" value="GLYCOSYLTRANSFERASE"/>
    <property type="match status" value="1"/>
</dbReference>
<evidence type="ECO:0000313" key="2">
    <source>
        <dbReference type="EMBL" id="PWT26075.1"/>
    </source>
</evidence>
<accession>A0A317FWL8</accession>
<comment type="caution">
    <text evidence="2">The sequence shown here is derived from an EMBL/GenBank/DDBJ whole genome shotgun (WGS) entry which is preliminary data.</text>
</comment>
<dbReference type="InterPro" id="IPR001173">
    <property type="entry name" value="Glyco_trans_2-like"/>
</dbReference>
<dbReference type="Gene3D" id="3.90.550.10">
    <property type="entry name" value="Spore Coat Polysaccharide Biosynthesis Protein SpsA, Chain A"/>
    <property type="match status" value="1"/>
</dbReference>
<dbReference type="InterPro" id="IPR050834">
    <property type="entry name" value="Glycosyltransf_2"/>
</dbReference>
<dbReference type="EMBL" id="NXNG01000001">
    <property type="protein sequence ID" value="PWT26075.1"/>
    <property type="molecule type" value="Genomic_DNA"/>
</dbReference>
<organism evidence="2 3">
    <name type="scientific">Butyrivibrio fibrisolvens</name>
    <dbReference type="NCBI Taxonomy" id="831"/>
    <lineage>
        <taxon>Bacteria</taxon>
        <taxon>Bacillati</taxon>
        <taxon>Bacillota</taxon>
        <taxon>Clostridia</taxon>
        <taxon>Lachnospirales</taxon>
        <taxon>Lachnospiraceae</taxon>
        <taxon>Butyrivibrio</taxon>
    </lineage>
</organism>
<reference evidence="2 3" key="1">
    <citation type="submission" date="2017-09" db="EMBL/GenBank/DDBJ databases">
        <title>High-quality draft genome sequence of Butyrivibrio fibrisolvens INBov1, isolated from cow rumen.</title>
        <authorList>
            <person name="Rodriguez Hernaez J."/>
            <person name="Rivarola M."/>
            <person name="Paniego N."/>
            <person name="Cravero S."/>
            <person name="Ceron Cucchi M."/>
            <person name="Martinez M.C."/>
        </authorList>
    </citation>
    <scope>NUCLEOTIDE SEQUENCE [LARGE SCALE GENOMIC DNA]</scope>
    <source>
        <strain evidence="2 3">INBov1</strain>
    </source>
</reference>
<dbReference type="CDD" id="cd06433">
    <property type="entry name" value="GT_2_WfgS_like"/>
    <property type="match status" value="1"/>
</dbReference>
<keyword evidence="2" id="KW-0808">Transferase</keyword>
<evidence type="ECO:0000313" key="3">
    <source>
        <dbReference type="Proteomes" id="UP000245488"/>
    </source>
</evidence>
<dbReference type="SUPFAM" id="SSF53448">
    <property type="entry name" value="Nucleotide-diphospho-sugar transferases"/>
    <property type="match status" value="1"/>
</dbReference>
<dbReference type="GO" id="GO:0016740">
    <property type="term" value="F:transferase activity"/>
    <property type="evidence" value="ECO:0007669"/>
    <property type="project" value="UniProtKB-KW"/>
</dbReference>
<sequence>MFLHDEVLMISVITICKNEAAHIAQTIESVIGQSYSDVEYIVIDGGSTDGTVDIIKSYSDKISYFVSEPDNGIYDALNKGILAAHGEIIGTMNGGDFYEPGALQAVWNSFLEKPDSNILYGNLNFIYDDGTSENFIAGDDLSRLPYGSINLGHVACFVTADTYIEQGLYNTAYKIAGDYDFLLRCYVNGKKFYHIRNTLSNYRVNGVSSTNHVLTFQETCAIALVYASDEAMRCEIREGISNLYKERFLS</sequence>
<evidence type="ECO:0000259" key="1">
    <source>
        <dbReference type="Pfam" id="PF00535"/>
    </source>
</evidence>
<keyword evidence="3" id="KW-1185">Reference proteome</keyword>
<dbReference type="PANTHER" id="PTHR43685:SF2">
    <property type="entry name" value="GLYCOSYLTRANSFERASE 2-LIKE DOMAIN-CONTAINING PROTEIN"/>
    <property type="match status" value="1"/>
</dbReference>